<keyword evidence="2" id="KW-1185">Reference proteome</keyword>
<evidence type="ECO:0000313" key="1">
    <source>
        <dbReference type="EMBL" id="MCE4557684.1"/>
    </source>
</evidence>
<comment type="caution">
    <text evidence="1">The sequence shown here is derived from an EMBL/GenBank/DDBJ whole genome shotgun (WGS) entry which is preliminary data.</text>
</comment>
<dbReference type="Proteomes" id="UP001200741">
    <property type="component" value="Unassembled WGS sequence"/>
</dbReference>
<gene>
    <name evidence="1" type="ORF">LXT13_25150</name>
</gene>
<name>A0ABS8Y3G6_9BURK</name>
<reference evidence="1 2" key="1">
    <citation type="submission" date="2021-12" db="EMBL/GenBank/DDBJ databases">
        <title>Genome seq of P8.</title>
        <authorList>
            <person name="Seo T."/>
        </authorList>
    </citation>
    <scope>NUCLEOTIDE SEQUENCE [LARGE SCALE GENOMIC DNA]</scope>
    <source>
        <strain evidence="1 2">P8</strain>
    </source>
</reference>
<protein>
    <recommendedName>
        <fullName evidence="3">Transposase</fullName>
    </recommendedName>
</protein>
<dbReference type="EMBL" id="JAJTWU010000011">
    <property type="protein sequence ID" value="MCE4557684.1"/>
    <property type="molecule type" value="Genomic_DNA"/>
</dbReference>
<evidence type="ECO:0000313" key="2">
    <source>
        <dbReference type="Proteomes" id="UP001200741"/>
    </source>
</evidence>
<sequence length="586" mass="66383">MLHTYETRLTVDADLDALLAAQAAHWSGGLRKAWTLLYRQRLTKPQAYAVLMKHNFTSAQVGSLLISAEMKHAGLVELKKYELKQLELAIVKREHAVFDKNKKVLALKKRQAKLRSQRDKFAPKAGKERTKRFLKTLRVLRDVDQELAFCRNWIKQKERVLRDKRGKLKRLQDDIAAGRYSLCFGSKNLLAQRPTGANAATTPFTSVEAWQIAWANARDGQWWSVGHTDEESGNKEVRWFPGTNQLRIRLTDQLAHERMDARDIPRAGTEKKFMPLRMQCRFITLDNVDFTSHKGAARAALAEAFGKRPVTMRVLSRLQPDGSRAWYVQASLDVPSGFAETRPVTRESGMLGLDFNARGVAWCAVKPDGNRLRDQHGFMPWHLKGLTEAERKQVLDTTVAQLARHAKRLSMAVAIESLDFSTKRLMARAGAVNKRYNDMLGSLPSTQFEQMMLRACEKLHLTLYSVNPLYSSVGGFTKYGRPNRMNADTSAALWIGRQALLADVRKDEGPQVYMKHFDERLVFSHLPATPMRSMTALAGAQWRDVAWGLGSNRRLWGVKLRRWFELQVGTASRPKGQPVPALAPAG</sequence>
<accession>A0ABS8Y3G6</accession>
<organism evidence="1 2">
    <name type="scientific">Pelomonas cellulosilytica</name>
    <dbReference type="NCBI Taxonomy" id="2906762"/>
    <lineage>
        <taxon>Bacteria</taxon>
        <taxon>Pseudomonadati</taxon>
        <taxon>Pseudomonadota</taxon>
        <taxon>Betaproteobacteria</taxon>
        <taxon>Burkholderiales</taxon>
        <taxon>Sphaerotilaceae</taxon>
        <taxon>Roseateles</taxon>
    </lineage>
</organism>
<dbReference type="RefSeq" id="WP_233375061.1">
    <property type="nucleotide sequence ID" value="NZ_JAJTWU010000011.1"/>
</dbReference>
<proteinExistence type="predicted"/>
<evidence type="ECO:0008006" key="3">
    <source>
        <dbReference type="Google" id="ProtNLM"/>
    </source>
</evidence>